<keyword evidence="3" id="KW-1185">Reference proteome</keyword>
<reference evidence="2" key="1">
    <citation type="journal article" date="2020" name="Stud. Mycol.">
        <title>101 Dothideomycetes genomes: a test case for predicting lifestyles and emergence of pathogens.</title>
        <authorList>
            <person name="Haridas S."/>
            <person name="Albert R."/>
            <person name="Binder M."/>
            <person name="Bloem J."/>
            <person name="Labutti K."/>
            <person name="Salamov A."/>
            <person name="Andreopoulos B."/>
            <person name="Baker S."/>
            <person name="Barry K."/>
            <person name="Bills G."/>
            <person name="Bluhm B."/>
            <person name="Cannon C."/>
            <person name="Castanera R."/>
            <person name="Culley D."/>
            <person name="Daum C."/>
            <person name="Ezra D."/>
            <person name="Gonzalez J."/>
            <person name="Henrissat B."/>
            <person name="Kuo A."/>
            <person name="Liang C."/>
            <person name="Lipzen A."/>
            <person name="Lutzoni F."/>
            <person name="Magnuson J."/>
            <person name="Mondo S."/>
            <person name="Nolan M."/>
            <person name="Ohm R."/>
            <person name="Pangilinan J."/>
            <person name="Park H.-J."/>
            <person name="Ramirez L."/>
            <person name="Alfaro M."/>
            <person name="Sun H."/>
            <person name="Tritt A."/>
            <person name="Yoshinaga Y."/>
            <person name="Zwiers L.-H."/>
            <person name="Turgeon B."/>
            <person name="Goodwin S."/>
            <person name="Spatafora J."/>
            <person name="Crous P."/>
            <person name="Grigoriev I."/>
        </authorList>
    </citation>
    <scope>NUCLEOTIDE SEQUENCE</scope>
    <source>
        <strain evidence="2">CBS 122681</strain>
    </source>
</reference>
<proteinExistence type="predicted"/>
<protein>
    <submittedName>
        <fullName evidence="2">Uncharacterized protein</fullName>
    </submittedName>
</protein>
<dbReference type="EMBL" id="MU004330">
    <property type="protein sequence ID" value="KAF2656949.1"/>
    <property type="molecule type" value="Genomic_DNA"/>
</dbReference>
<sequence>MSQPPRSGSYHISASFFQESRGIVVTYIDGDLWILHITAIRHGGRPEVNGEERVVQSLNPEGRKTPTFQGPSPNGSVVVAAAAAAAFPHPQIFSFTLLHLLVVGAGQGGSGGGLAARRRRGPVAGGGRGVRVSYHDGPGAGTGTPKGGEISEVVGLSPGGPPGGSLVVPISGDRHGGGGVEICF</sequence>
<gene>
    <name evidence="2" type="ORF">K491DRAFT_677588</name>
</gene>
<evidence type="ECO:0000313" key="3">
    <source>
        <dbReference type="Proteomes" id="UP000799324"/>
    </source>
</evidence>
<accession>A0A6A6TAF7</accession>
<name>A0A6A6TAF7_9PLEO</name>
<dbReference type="AlphaFoldDB" id="A0A6A6TAF7"/>
<dbReference type="Proteomes" id="UP000799324">
    <property type="component" value="Unassembled WGS sequence"/>
</dbReference>
<organism evidence="2 3">
    <name type="scientific">Lophiostoma macrostomum CBS 122681</name>
    <dbReference type="NCBI Taxonomy" id="1314788"/>
    <lineage>
        <taxon>Eukaryota</taxon>
        <taxon>Fungi</taxon>
        <taxon>Dikarya</taxon>
        <taxon>Ascomycota</taxon>
        <taxon>Pezizomycotina</taxon>
        <taxon>Dothideomycetes</taxon>
        <taxon>Pleosporomycetidae</taxon>
        <taxon>Pleosporales</taxon>
        <taxon>Lophiostomataceae</taxon>
        <taxon>Lophiostoma</taxon>
    </lineage>
</organism>
<evidence type="ECO:0000313" key="2">
    <source>
        <dbReference type="EMBL" id="KAF2656949.1"/>
    </source>
</evidence>
<feature type="region of interest" description="Disordered" evidence="1">
    <location>
        <begin position="111"/>
        <end position="145"/>
    </location>
</feature>
<evidence type="ECO:0000256" key="1">
    <source>
        <dbReference type="SAM" id="MobiDB-lite"/>
    </source>
</evidence>